<dbReference type="GO" id="GO:0030145">
    <property type="term" value="F:manganese ion binding"/>
    <property type="evidence" value="ECO:0007669"/>
    <property type="project" value="InterPro"/>
</dbReference>
<dbReference type="EMBL" id="KL648624">
    <property type="protein sequence ID" value="KEY67334.1"/>
    <property type="molecule type" value="Genomic_DNA"/>
</dbReference>
<comment type="cofactor">
    <cofactor evidence="2">
        <name>Mn(2+)</name>
        <dbReference type="ChEBI" id="CHEBI:29035"/>
    </cofactor>
</comment>
<evidence type="ECO:0000256" key="10">
    <source>
        <dbReference type="ARBA" id="ARBA00023049"/>
    </source>
</evidence>
<dbReference type="SUPFAM" id="SSF55920">
    <property type="entry name" value="Creatinase/aminopeptidase"/>
    <property type="match status" value="1"/>
</dbReference>
<evidence type="ECO:0000256" key="8">
    <source>
        <dbReference type="ARBA" id="ARBA00022723"/>
    </source>
</evidence>
<keyword evidence="8 14" id="KW-0479">Metal-binding</keyword>
<evidence type="ECO:0000313" key="16">
    <source>
        <dbReference type="EMBL" id="KEY67334.1"/>
    </source>
</evidence>
<name>A0A084APV5_STACB</name>
<evidence type="ECO:0000259" key="15">
    <source>
        <dbReference type="SMART" id="SM01011"/>
    </source>
</evidence>
<dbReference type="PROSITE" id="PS00491">
    <property type="entry name" value="PROLINE_PEPTIDASE"/>
    <property type="match status" value="1"/>
</dbReference>
<reference evidence="16 17" key="1">
    <citation type="journal article" date="2014" name="BMC Genomics">
        <title>Comparative genome sequencing reveals chemotype-specific gene clusters in the toxigenic black mold Stachybotrys.</title>
        <authorList>
            <person name="Semeiks J."/>
            <person name="Borek D."/>
            <person name="Otwinowski Z."/>
            <person name="Grishin N.V."/>
        </authorList>
    </citation>
    <scope>NUCLEOTIDE SEQUENCE [LARGE SCALE GENOMIC DNA]</scope>
    <source>
        <strain evidence="17">CBS 109288 / IBT 7711</strain>
    </source>
</reference>
<dbReference type="InterPro" id="IPR036005">
    <property type="entry name" value="Creatinase/aminopeptidase-like"/>
</dbReference>
<comment type="catalytic activity">
    <reaction evidence="1">
        <text>Release of any N-terminal amino acid, including proline, that is linked to proline, even from a dipeptide or tripeptide.</text>
        <dbReference type="EC" id="3.4.11.9"/>
    </reaction>
</comment>
<keyword evidence="10" id="KW-0482">Metalloprotease</keyword>
<dbReference type="OrthoDB" id="10261878at2759"/>
<sequence length="514" mass="57223">MALRYNLVPDNEFDALCLDVKQDSAAPTISEQEKYPAKLHAHKVVQELGVEDGLIYLPGEPTRSYEDSDMGPAFRQRKYFYYITGVDYPDCAVTYEIAADRLTLWIPYVEPRQALYFGSPPDAARCLELYDVDDVRYTTQLSKFLSVHLTPSSPILYILHPNQVPRTADYDPRGQYQLDFLKLQPAMNRARVIKTDHEVARIRRANAISSAAHRVIAESIVGLRNEREIEAIFQSICTTHGAREQAYPIIAGAGVNASTLHYGANNQPLAGKQLVVVDAGCEWLGYASDITRTLPVGGFFTPEAKGIYRIVERMQEKAFAGVRPGVPYFHLHLDAAMVGLEGLLKLGILRGDIRDVHAAGTVGAFFPHGLGHHVGLEVHDVSGDERLLYQADSFKVEGGKREMITPTALISLNREAESTTASAPRKKLQVLQPNMIVTIEPGIYFCRPYIEGYFLNSPLHSKFIDKDVLERYYDVGGVRIEDDLLVTEHGYENLTSAPKGAGLLDIINGGFERI</sequence>
<gene>
    <name evidence="16" type="ORF">S7711_04585</name>
</gene>
<dbReference type="SMART" id="SM01011">
    <property type="entry name" value="AMP_N"/>
    <property type="match status" value="1"/>
</dbReference>
<dbReference type="Gene3D" id="3.90.230.10">
    <property type="entry name" value="Creatinase/methionine aminopeptidase superfamily"/>
    <property type="match status" value="1"/>
</dbReference>
<dbReference type="Gene3D" id="3.40.350.10">
    <property type="entry name" value="Creatinase/prolidase N-terminal domain"/>
    <property type="match status" value="1"/>
</dbReference>
<comment type="function">
    <text evidence="3">Catalyzes the removal of a penultimate prolyl residue from the N-termini of peptides.</text>
</comment>
<dbReference type="GO" id="GO:0070006">
    <property type="term" value="F:metalloaminopeptidase activity"/>
    <property type="evidence" value="ECO:0007669"/>
    <property type="project" value="InterPro"/>
</dbReference>
<evidence type="ECO:0000256" key="5">
    <source>
        <dbReference type="ARBA" id="ARBA00012574"/>
    </source>
</evidence>
<dbReference type="SUPFAM" id="SSF53092">
    <property type="entry name" value="Creatinase/prolidase N-terminal domain"/>
    <property type="match status" value="1"/>
</dbReference>
<evidence type="ECO:0000256" key="3">
    <source>
        <dbReference type="ARBA" id="ARBA00002443"/>
    </source>
</evidence>
<evidence type="ECO:0000256" key="4">
    <source>
        <dbReference type="ARBA" id="ARBA00008766"/>
    </source>
</evidence>
<dbReference type="EC" id="3.4.11.9" evidence="5"/>
<keyword evidence="6" id="KW-0031">Aminopeptidase</keyword>
<dbReference type="InterPro" id="IPR052433">
    <property type="entry name" value="X-Pro_dipept-like"/>
</dbReference>
<dbReference type="InterPro" id="IPR001131">
    <property type="entry name" value="Peptidase_M24B_aminopep-P_CS"/>
</dbReference>
<keyword evidence="17" id="KW-1185">Reference proteome</keyword>
<keyword evidence="7" id="KW-0645">Protease</keyword>
<evidence type="ECO:0000313" key="17">
    <source>
        <dbReference type="Proteomes" id="UP000028045"/>
    </source>
</evidence>
<organism evidence="16 17">
    <name type="scientific">Stachybotrys chartarum (strain CBS 109288 / IBT 7711)</name>
    <name type="common">Toxic black mold</name>
    <name type="synonym">Stilbospora chartarum</name>
    <dbReference type="NCBI Taxonomy" id="1280523"/>
    <lineage>
        <taxon>Eukaryota</taxon>
        <taxon>Fungi</taxon>
        <taxon>Dikarya</taxon>
        <taxon>Ascomycota</taxon>
        <taxon>Pezizomycotina</taxon>
        <taxon>Sordariomycetes</taxon>
        <taxon>Hypocreomycetidae</taxon>
        <taxon>Hypocreales</taxon>
        <taxon>Stachybotryaceae</taxon>
        <taxon>Stachybotrys</taxon>
    </lineage>
</organism>
<evidence type="ECO:0000256" key="14">
    <source>
        <dbReference type="RuleBase" id="RU000590"/>
    </source>
</evidence>
<comment type="similarity">
    <text evidence="4 14">Belongs to the peptidase M24B family.</text>
</comment>
<feature type="domain" description="Aminopeptidase P N-terminal" evidence="15">
    <location>
        <begin position="35"/>
        <end position="165"/>
    </location>
</feature>
<evidence type="ECO:0000256" key="6">
    <source>
        <dbReference type="ARBA" id="ARBA00022438"/>
    </source>
</evidence>
<dbReference type="InterPro" id="IPR029149">
    <property type="entry name" value="Creatin/AminoP/Spt16_N"/>
</dbReference>
<keyword evidence="11" id="KW-0464">Manganese</keyword>
<evidence type="ECO:0000256" key="1">
    <source>
        <dbReference type="ARBA" id="ARBA00001424"/>
    </source>
</evidence>
<proteinExistence type="inferred from homology"/>
<keyword evidence="9" id="KW-0378">Hydrolase</keyword>
<evidence type="ECO:0000256" key="2">
    <source>
        <dbReference type="ARBA" id="ARBA00001936"/>
    </source>
</evidence>
<evidence type="ECO:0000256" key="9">
    <source>
        <dbReference type="ARBA" id="ARBA00022801"/>
    </source>
</evidence>
<dbReference type="InterPro" id="IPR000994">
    <property type="entry name" value="Pept_M24"/>
</dbReference>
<dbReference type="InterPro" id="IPR007865">
    <property type="entry name" value="Aminopep_P_N"/>
</dbReference>
<dbReference type="PANTHER" id="PTHR43226:SF3">
    <property type="entry name" value="XAA-PRO AMINOPEPTIDASE AN0832-RELATED"/>
    <property type="match status" value="1"/>
</dbReference>
<dbReference type="Pfam" id="PF00557">
    <property type="entry name" value="Peptidase_M24"/>
    <property type="match status" value="1"/>
</dbReference>
<dbReference type="GO" id="GO:0006508">
    <property type="term" value="P:proteolysis"/>
    <property type="evidence" value="ECO:0007669"/>
    <property type="project" value="UniProtKB-KW"/>
</dbReference>
<evidence type="ECO:0000256" key="12">
    <source>
        <dbReference type="ARBA" id="ARBA00030849"/>
    </source>
</evidence>
<dbReference type="Proteomes" id="UP000028045">
    <property type="component" value="Unassembled WGS sequence"/>
</dbReference>
<dbReference type="PANTHER" id="PTHR43226">
    <property type="entry name" value="XAA-PRO AMINOPEPTIDASE 3"/>
    <property type="match status" value="1"/>
</dbReference>
<accession>A0A084APV5</accession>
<evidence type="ECO:0000256" key="11">
    <source>
        <dbReference type="ARBA" id="ARBA00023211"/>
    </source>
</evidence>
<evidence type="ECO:0000256" key="13">
    <source>
        <dbReference type="ARBA" id="ARBA00032413"/>
    </source>
</evidence>
<evidence type="ECO:0000256" key="7">
    <source>
        <dbReference type="ARBA" id="ARBA00022670"/>
    </source>
</evidence>
<dbReference type="HOGENOM" id="CLU_017266_1_2_1"/>
<dbReference type="Pfam" id="PF05195">
    <property type="entry name" value="AMP_N"/>
    <property type="match status" value="1"/>
</dbReference>
<dbReference type="CDD" id="cd01087">
    <property type="entry name" value="Prolidase"/>
    <property type="match status" value="1"/>
</dbReference>
<dbReference type="AlphaFoldDB" id="A0A084APV5"/>
<protein>
    <recommendedName>
        <fullName evidence="5">Xaa-Pro aminopeptidase</fullName>
        <ecNumber evidence="5">3.4.11.9</ecNumber>
    </recommendedName>
    <alternativeName>
        <fullName evidence="12">Aminoacylproline aminopeptidase</fullName>
    </alternativeName>
    <alternativeName>
        <fullName evidence="13">Prolidase</fullName>
    </alternativeName>
</protein>